<keyword evidence="3 7" id="KW-0812">Transmembrane</keyword>
<evidence type="ECO:0000256" key="1">
    <source>
        <dbReference type="ARBA" id="ARBA00004479"/>
    </source>
</evidence>
<dbReference type="Gene3D" id="2.130.10.130">
    <property type="entry name" value="Integrin alpha, N-terminal"/>
    <property type="match status" value="1"/>
</dbReference>
<dbReference type="PANTHER" id="PTHR13412:SF0">
    <property type="entry name" value="T-CELL IMMUNOMODULATORY PROTEIN"/>
    <property type="match status" value="1"/>
</dbReference>
<reference evidence="9 10" key="1">
    <citation type="submission" date="2015-03" db="EMBL/GenBank/DDBJ databases">
        <title>Draft genome of the nematode, Opisthorchis viverrini.</title>
        <authorList>
            <person name="Mitreva M."/>
        </authorList>
    </citation>
    <scope>NUCLEOTIDE SEQUENCE [LARGE SCALE GENOMIC DNA]</scope>
    <source>
        <strain evidence="9">Khon Kaen</strain>
    </source>
</reference>
<feature type="domain" description="Rab-GAP TBC" evidence="8">
    <location>
        <begin position="37"/>
        <end position="222"/>
    </location>
</feature>
<keyword evidence="4 7" id="KW-1133">Transmembrane helix</keyword>
<dbReference type="InterPro" id="IPR057089">
    <property type="entry name" value="C2_TIP"/>
</dbReference>
<comment type="subcellular location">
    <subcellularLocation>
        <location evidence="1">Membrane</location>
        <topology evidence="1">Single-pass type I membrane protein</topology>
    </subcellularLocation>
</comment>
<dbReference type="PANTHER" id="PTHR13412">
    <property type="entry name" value="T-CELL IMMUNOMODULATORY PROTEIN HOMOLOG"/>
    <property type="match status" value="1"/>
</dbReference>
<dbReference type="Pfam" id="PF23122">
    <property type="entry name" value="C2_ITFG1"/>
    <property type="match status" value="1"/>
</dbReference>
<dbReference type="Gene3D" id="1.10.8.1310">
    <property type="match status" value="1"/>
</dbReference>
<dbReference type="InterPro" id="IPR000195">
    <property type="entry name" value="Rab-GAP-TBC_dom"/>
</dbReference>
<evidence type="ECO:0000256" key="4">
    <source>
        <dbReference type="ARBA" id="ARBA00022989"/>
    </source>
</evidence>
<feature type="transmembrane region" description="Helical" evidence="7">
    <location>
        <begin position="316"/>
        <end position="339"/>
    </location>
</feature>
<sequence length="956" mass="105733">MERRGMMELKREHILQGITHDVDLRWLREYCITTYGLMDNDLRRKVWPMLVGQSDRDLLIYDDEILKSHTSHHQVQLDVNRLDSLLPPDITPEDKSATQAVLMRLIVSLLLDNPNLHYYQGFHDICYIFLSVLGENNARLLLNKILPDRFGLFMEASMDSTVEYMQLIFALLGHLRPTLTKNLEAVGLGPHFALAWIVTWFAHVLPEMDDVRRLFDLFLATDPLMLIYLSVAVIIRSDEEVQSNTSDFGMLHHTLLRLPKKHPVEELVRYSVKLYISVPPDQLLALGKQRHSVLSAISTEVRRKPIARRRSLATRWYIGAVLVVALAGAMVTLFVLLLLDLGQTQDSSVPSSYSGPSGSTFQTAFTWNGYLLACFVDLNADRQMDVVLLDAAGTDLFVSLAPSTRSSLTFGPTPSRNLPPPTLLFSPGLGEKIRSVAAADFNGDSLVDFMLLVSTARTGPYKVYLAYGVPGSTSLSFTIDASKPLVTTKSQPVICDLNSDAVADIFGETPSDERVIIYGGRNLTIRTIAYQGPPWSSLGYSAFGDVNGDTVPDIVVLVGESGDMKFQVYKRDPTPELGADVMLFDLPLSLRVAQQLTLGLFVLGDFDSDGTIDLLLPACTTINCVGGSSIFLFNFETFQWRSVDVEWEPKNVQPGYTWSLARTPADDLLLSALVGPTLGDFDLDGRPDIGMGLAYSAGTNIGTLPAVLLNQGVNSKTGHLTFQAYLLPGAKLPKTNTKLKQITFFDNGEKGVFDVFVASVDDADRSSVQLFLQQMVNDHYFVKVTVLNGLCSSAENCTDKRLPYGLPVPGQSSSYSTESASGGRLGFAGLMGVQSCCTALQLPSMRFGLGPFASYVERLTVAIPPDSALLRTFSIFGLIPNSEVFVNPYPHSDPDRWTAKLFLQPLYNMKVLYIAITLVCVCVVLVIIISVLQCLEVREDHKEKQKEAQRFHFDAM</sequence>
<evidence type="ECO:0000313" key="10">
    <source>
        <dbReference type="Proteomes" id="UP000243686"/>
    </source>
</evidence>
<evidence type="ECO:0000313" key="9">
    <source>
        <dbReference type="EMBL" id="OON20100.1"/>
    </source>
</evidence>
<dbReference type="InterPro" id="IPR028994">
    <property type="entry name" value="Integrin_alpha_N"/>
</dbReference>
<dbReference type="SUPFAM" id="SSF69318">
    <property type="entry name" value="Integrin alpha N-terminal domain"/>
    <property type="match status" value="1"/>
</dbReference>
<feature type="transmembrane region" description="Helical" evidence="7">
    <location>
        <begin position="217"/>
        <end position="235"/>
    </location>
</feature>
<keyword evidence="10" id="KW-1185">Reference proteome</keyword>
<gene>
    <name evidence="9" type="ORF">X801_04019</name>
</gene>
<organism evidence="9 10">
    <name type="scientific">Opisthorchis viverrini</name>
    <name type="common">Southeast Asian liver fluke</name>
    <dbReference type="NCBI Taxonomy" id="6198"/>
    <lineage>
        <taxon>Eukaryota</taxon>
        <taxon>Metazoa</taxon>
        <taxon>Spiralia</taxon>
        <taxon>Lophotrochozoa</taxon>
        <taxon>Platyhelminthes</taxon>
        <taxon>Trematoda</taxon>
        <taxon>Digenea</taxon>
        <taxon>Opisthorchiida</taxon>
        <taxon>Opisthorchiata</taxon>
        <taxon>Opisthorchiidae</taxon>
        <taxon>Opisthorchis</taxon>
    </lineage>
</organism>
<feature type="transmembrane region" description="Helical" evidence="7">
    <location>
        <begin position="185"/>
        <end position="205"/>
    </location>
</feature>
<evidence type="ECO:0000256" key="5">
    <source>
        <dbReference type="ARBA" id="ARBA00023136"/>
    </source>
</evidence>
<dbReference type="AlphaFoldDB" id="A0A1S8X062"/>
<dbReference type="GO" id="GO:0005886">
    <property type="term" value="C:plasma membrane"/>
    <property type="evidence" value="ECO:0007669"/>
    <property type="project" value="TreeGrafter"/>
</dbReference>
<protein>
    <submittedName>
        <fullName evidence="9">FG-GAP repeat protein</fullName>
    </submittedName>
</protein>
<name>A0A1S8X062_OPIVI</name>
<evidence type="ECO:0000256" key="7">
    <source>
        <dbReference type="SAM" id="Phobius"/>
    </source>
</evidence>
<feature type="transmembrane region" description="Helical" evidence="7">
    <location>
        <begin position="911"/>
        <end position="935"/>
    </location>
</feature>
<evidence type="ECO:0000256" key="3">
    <source>
        <dbReference type="ARBA" id="ARBA00022692"/>
    </source>
</evidence>
<dbReference type="Pfam" id="PF00566">
    <property type="entry name" value="RabGAP-TBC"/>
    <property type="match status" value="1"/>
</dbReference>
<accession>A0A1S8X062</accession>
<proteinExistence type="inferred from homology"/>
<dbReference type="EMBL" id="KV892850">
    <property type="protein sequence ID" value="OON20100.1"/>
    <property type="molecule type" value="Genomic_DNA"/>
</dbReference>
<evidence type="ECO:0000256" key="6">
    <source>
        <dbReference type="ARBA" id="ARBA00023180"/>
    </source>
</evidence>
<dbReference type="PROSITE" id="PS50086">
    <property type="entry name" value="TBC_RABGAP"/>
    <property type="match status" value="1"/>
</dbReference>
<evidence type="ECO:0000259" key="8">
    <source>
        <dbReference type="PROSITE" id="PS50086"/>
    </source>
</evidence>
<dbReference type="SUPFAM" id="SSF47923">
    <property type="entry name" value="Ypt/Rab-GAP domain of gyp1p"/>
    <property type="match status" value="2"/>
</dbReference>
<dbReference type="InterPro" id="IPR035969">
    <property type="entry name" value="Rab-GAP_TBC_sf"/>
</dbReference>
<dbReference type="Proteomes" id="UP000243686">
    <property type="component" value="Unassembled WGS sequence"/>
</dbReference>
<dbReference type="Gene3D" id="1.10.472.80">
    <property type="entry name" value="Ypt/Rab-GAP domain of gyp1p, domain 3"/>
    <property type="match status" value="1"/>
</dbReference>
<keyword evidence="5 7" id="KW-0472">Membrane</keyword>
<evidence type="ECO:0000256" key="2">
    <source>
        <dbReference type="ARBA" id="ARBA00006496"/>
    </source>
</evidence>
<comment type="similarity">
    <text evidence="2">Belongs to the TIP family.</text>
</comment>
<keyword evidence="6" id="KW-0325">Glycoprotein</keyword>
<dbReference type="InterPro" id="IPR024881">
    <property type="entry name" value="Tip"/>
</dbReference>
<dbReference type="SMART" id="SM00164">
    <property type="entry name" value="TBC"/>
    <property type="match status" value="1"/>
</dbReference>